<organism evidence="2 3">
    <name type="scientific">Laetiporus sulphureus 93-53</name>
    <dbReference type="NCBI Taxonomy" id="1314785"/>
    <lineage>
        <taxon>Eukaryota</taxon>
        <taxon>Fungi</taxon>
        <taxon>Dikarya</taxon>
        <taxon>Basidiomycota</taxon>
        <taxon>Agaricomycotina</taxon>
        <taxon>Agaricomycetes</taxon>
        <taxon>Polyporales</taxon>
        <taxon>Laetiporus</taxon>
    </lineage>
</organism>
<feature type="region of interest" description="Disordered" evidence="1">
    <location>
        <begin position="32"/>
        <end position="99"/>
    </location>
</feature>
<dbReference type="Proteomes" id="UP000076871">
    <property type="component" value="Unassembled WGS sequence"/>
</dbReference>
<gene>
    <name evidence="2" type="ORF">LAESUDRAFT_268448</name>
</gene>
<evidence type="ECO:0000313" key="2">
    <source>
        <dbReference type="EMBL" id="KZT11405.1"/>
    </source>
</evidence>
<feature type="compositionally biased region" description="Low complexity" evidence="1">
    <location>
        <begin position="66"/>
        <end position="86"/>
    </location>
</feature>
<evidence type="ECO:0000313" key="3">
    <source>
        <dbReference type="Proteomes" id="UP000076871"/>
    </source>
</evidence>
<dbReference type="GeneID" id="63818821"/>
<reference evidence="2 3" key="1">
    <citation type="journal article" date="2016" name="Mol. Biol. Evol.">
        <title>Comparative Genomics of Early-Diverging Mushroom-Forming Fungi Provides Insights into the Origins of Lignocellulose Decay Capabilities.</title>
        <authorList>
            <person name="Nagy L.G."/>
            <person name="Riley R."/>
            <person name="Tritt A."/>
            <person name="Adam C."/>
            <person name="Daum C."/>
            <person name="Floudas D."/>
            <person name="Sun H."/>
            <person name="Yadav J.S."/>
            <person name="Pangilinan J."/>
            <person name="Larsson K.H."/>
            <person name="Matsuura K."/>
            <person name="Barry K."/>
            <person name="Labutti K."/>
            <person name="Kuo R."/>
            <person name="Ohm R.A."/>
            <person name="Bhattacharya S.S."/>
            <person name="Shirouzu T."/>
            <person name="Yoshinaga Y."/>
            <person name="Martin F.M."/>
            <person name="Grigoriev I.V."/>
            <person name="Hibbett D.S."/>
        </authorList>
    </citation>
    <scope>NUCLEOTIDE SEQUENCE [LARGE SCALE GENOMIC DNA]</scope>
    <source>
        <strain evidence="2 3">93-53</strain>
    </source>
</reference>
<feature type="compositionally biased region" description="Basic and acidic residues" evidence="1">
    <location>
        <begin position="44"/>
        <end position="53"/>
    </location>
</feature>
<proteinExistence type="predicted"/>
<dbReference type="AlphaFoldDB" id="A0A165H8W4"/>
<sequence length="166" mass="18039">MMISSASVRHRGAESIRSASVLAHLDECIGERGKKEVSKKRVRGVKEGRRTKADAASLNDESGDETSGWSKPSSSPSSSTTSASPSRMGSQLSDCPPDMHMGRGEVLRLAILHSITQGNFVDTEFHLFSRLRQHADGMEVFGPRVAYANSAILRRASPELNSCECY</sequence>
<accession>A0A165H8W4</accession>
<name>A0A165H8W4_9APHY</name>
<keyword evidence="3" id="KW-1185">Reference proteome</keyword>
<evidence type="ECO:0000256" key="1">
    <source>
        <dbReference type="SAM" id="MobiDB-lite"/>
    </source>
</evidence>
<dbReference type="RefSeq" id="XP_040769145.1">
    <property type="nucleotide sequence ID" value="XM_040901789.1"/>
</dbReference>
<protein>
    <submittedName>
        <fullName evidence="2">Uncharacterized protein</fullName>
    </submittedName>
</protein>
<dbReference type="InParanoid" id="A0A165H8W4"/>
<dbReference type="EMBL" id="KV427607">
    <property type="protein sequence ID" value="KZT11405.1"/>
    <property type="molecule type" value="Genomic_DNA"/>
</dbReference>